<dbReference type="PANTHER" id="PTHR11439">
    <property type="entry name" value="GAG-POL-RELATED RETROTRANSPOSON"/>
    <property type="match status" value="1"/>
</dbReference>
<accession>A0A833XSB9</accession>
<organism evidence="2 3">
    <name type="scientific">Juglans regia</name>
    <name type="common">English walnut</name>
    <dbReference type="NCBI Taxonomy" id="51240"/>
    <lineage>
        <taxon>Eukaryota</taxon>
        <taxon>Viridiplantae</taxon>
        <taxon>Streptophyta</taxon>
        <taxon>Embryophyta</taxon>
        <taxon>Tracheophyta</taxon>
        <taxon>Spermatophyta</taxon>
        <taxon>Magnoliopsida</taxon>
        <taxon>eudicotyledons</taxon>
        <taxon>Gunneridae</taxon>
        <taxon>Pentapetalae</taxon>
        <taxon>rosids</taxon>
        <taxon>fabids</taxon>
        <taxon>Fagales</taxon>
        <taxon>Juglandaceae</taxon>
        <taxon>Juglans</taxon>
    </lineage>
</organism>
<reference evidence="2" key="2">
    <citation type="submission" date="2020-03" db="EMBL/GenBank/DDBJ databases">
        <title>Walnut 2.0.</title>
        <authorList>
            <person name="Marrano A."/>
            <person name="Britton M."/>
            <person name="Zimin A.V."/>
            <person name="Zaini P.A."/>
            <person name="Workman R."/>
            <person name="Puiu D."/>
            <person name="Bianco L."/>
            <person name="Allen B.J."/>
            <person name="Troggio M."/>
            <person name="Leslie C.A."/>
            <person name="Timp W."/>
            <person name="Dendekar A."/>
            <person name="Salzberg S.L."/>
            <person name="Neale D.B."/>
        </authorList>
    </citation>
    <scope>NUCLEOTIDE SEQUENCE</scope>
    <source>
        <tissue evidence="2">Leaves</tissue>
    </source>
</reference>
<dbReference type="Proteomes" id="UP000619265">
    <property type="component" value="Unassembled WGS sequence"/>
</dbReference>
<evidence type="ECO:0000259" key="1">
    <source>
        <dbReference type="Pfam" id="PF07727"/>
    </source>
</evidence>
<comment type="caution">
    <text evidence="2">The sequence shown here is derived from an EMBL/GenBank/DDBJ whole genome shotgun (WGS) entry which is preliminary data.</text>
</comment>
<sequence length="228" mass="26009">MVAVAIVAALQAKMDKEIIRIHHLETTEAGGVIEVLHSPPITLISFVKFATKRAMWRWIVITGNKRTAIDDLPSASYNEFAVKNLGPLQFFLGVEMIQNSKGFILSQHRYIMGILKHTNMLEAKPVQSPMATTIKLLAYEDEAFPDPTLYKRTISAFQYLRITRPDIAFKVNKLSQFLHKPTTLHWQSTKRLLRYLKQTVDFGLQFHKSHSLSLQVYFDEDCAGSSDD</sequence>
<gene>
    <name evidence="2" type="ORF">F2P56_010893</name>
</gene>
<dbReference type="EMBL" id="LIHL02000005">
    <property type="protein sequence ID" value="KAF5470374.1"/>
    <property type="molecule type" value="Genomic_DNA"/>
</dbReference>
<proteinExistence type="predicted"/>
<dbReference type="Pfam" id="PF07727">
    <property type="entry name" value="RVT_2"/>
    <property type="match status" value="1"/>
</dbReference>
<dbReference type="AlphaFoldDB" id="A0A833XSB9"/>
<dbReference type="PANTHER" id="PTHR11439:SF463">
    <property type="entry name" value="REVERSE TRANSCRIPTASE TY1_COPIA-TYPE DOMAIN-CONTAINING PROTEIN"/>
    <property type="match status" value="1"/>
</dbReference>
<protein>
    <recommendedName>
        <fullName evidence="1">Reverse transcriptase Ty1/copia-type domain-containing protein</fullName>
    </recommendedName>
</protein>
<evidence type="ECO:0000313" key="2">
    <source>
        <dbReference type="EMBL" id="KAF5470374.1"/>
    </source>
</evidence>
<reference evidence="2" key="1">
    <citation type="submission" date="2015-10" db="EMBL/GenBank/DDBJ databases">
        <authorList>
            <person name="Martinez-Garcia P.J."/>
            <person name="Crepeau M.W."/>
            <person name="Puiu D."/>
            <person name="Gonzalez-Ibeas D."/>
            <person name="Whalen J."/>
            <person name="Stevens K."/>
            <person name="Paul R."/>
            <person name="Butterfield T."/>
            <person name="Britton M."/>
            <person name="Reagan R."/>
            <person name="Chakraborty S."/>
            <person name="Walawage S.L."/>
            <person name="Vasquez-Gross H.A."/>
            <person name="Cardeno C."/>
            <person name="Famula R."/>
            <person name="Pratt K."/>
            <person name="Kuruganti S."/>
            <person name="Aradhya M.K."/>
            <person name="Leslie C.A."/>
            <person name="Dandekar A.M."/>
            <person name="Salzberg S.L."/>
            <person name="Wegrzyn J.L."/>
            <person name="Langley C.H."/>
            <person name="Neale D.B."/>
        </authorList>
    </citation>
    <scope>NUCLEOTIDE SEQUENCE</scope>
    <source>
        <tissue evidence="2">Leaves</tissue>
    </source>
</reference>
<evidence type="ECO:0000313" key="3">
    <source>
        <dbReference type="Proteomes" id="UP000619265"/>
    </source>
</evidence>
<feature type="domain" description="Reverse transcriptase Ty1/copia-type" evidence="1">
    <location>
        <begin position="59"/>
        <end position="131"/>
    </location>
</feature>
<name>A0A833XSB9_JUGRE</name>
<dbReference type="InterPro" id="IPR013103">
    <property type="entry name" value="RVT_2"/>
</dbReference>
<dbReference type="Gramene" id="Jr05_06730_p1">
    <property type="protein sequence ID" value="cds.Jr05_06730_p1"/>
    <property type="gene ID" value="Jr05_06730"/>
</dbReference>